<protein>
    <submittedName>
        <fullName evidence="1">Haloacid dehalogenase-like hydrolase</fullName>
    </submittedName>
</protein>
<dbReference type="RefSeq" id="WP_014262876.1">
    <property type="nucleotide sequence ID" value="NC_016630.1"/>
</dbReference>
<dbReference type="PANTHER" id="PTHR43434">
    <property type="entry name" value="PHOSPHOGLYCOLATE PHOSPHATASE"/>
    <property type="match status" value="1"/>
</dbReference>
<dbReference type="KEGG" id="faa:HMPREF0389_00883"/>
<dbReference type="InterPro" id="IPR041492">
    <property type="entry name" value="HAD_2"/>
</dbReference>
<gene>
    <name evidence="1" type="ordered locus">HMPREF0389_00883</name>
</gene>
<proteinExistence type="predicted"/>
<dbReference type="GO" id="GO:0008967">
    <property type="term" value="F:phosphoglycolate phosphatase activity"/>
    <property type="evidence" value="ECO:0007669"/>
    <property type="project" value="TreeGrafter"/>
</dbReference>
<keyword evidence="1" id="KW-0378">Hydrolase</keyword>
<dbReference type="PANTHER" id="PTHR43434:SF1">
    <property type="entry name" value="PHOSPHOGLYCOLATE PHOSPHATASE"/>
    <property type="match status" value="1"/>
</dbReference>
<evidence type="ECO:0000313" key="2">
    <source>
        <dbReference type="Proteomes" id="UP000007468"/>
    </source>
</evidence>
<dbReference type="InterPro" id="IPR050155">
    <property type="entry name" value="HAD-like_hydrolase_sf"/>
</dbReference>
<dbReference type="Gene3D" id="1.10.150.240">
    <property type="entry name" value="Putative phosphatase, domain 2"/>
    <property type="match status" value="1"/>
</dbReference>
<sequence>MAYLIFDYDGTLHNTILIYRPALQKAYDYLAKQGFRTNKILSDEEAGRWLGFNAKDMWNAFAPDLSPKLHQYCSTIVGEEMQRQIDIGSAKLYPKALDVLSKLKSQGHHLIFLSNCKISYLNMHQKQFELERYFSAFYCTEAFDWKTKEEIFPAVKQDMLSVFPNEEPTFIAIGDRFHDLNLALRHNLPFVGCNYGFGTAEELQQSTCIAHSAEEIESCVHQLLHTNLSYL</sequence>
<dbReference type="GO" id="GO:0005829">
    <property type="term" value="C:cytosol"/>
    <property type="evidence" value="ECO:0007669"/>
    <property type="project" value="TreeGrafter"/>
</dbReference>
<dbReference type="AlphaFoldDB" id="D6GQA8"/>
<dbReference type="Pfam" id="PF13419">
    <property type="entry name" value="HAD_2"/>
    <property type="match status" value="1"/>
</dbReference>
<keyword evidence="2" id="KW-1185">Reference proteome</keyword>
<dbReference type="Proteomes" id="UP000007468">
    <property type="component" value="Chromosome"/>
</dbReference>
<reference evidence="2" key="1">
    <citation type="submission" date="2010-12" db="EMBL/GenBank/DDBJ databases">
        <title>The genome sequence of Filifactor alocis strain ATCC 35896.</title>
        <authorList>
            <consortium name="The Broad Institute Genome Sequencing Platform"/>
            <person name="Ward D."/>
            <person name="Earl A."/>
            <person name="Feldgarden M."/>
            <person name="Young S.K."/>
            <person name="Gargeya S."/>
            <person name="Zeng Q."/>
            <person name="Alvarado L."/>
            <person name="Berlin A."/>
            <person name="Bochicchio J."/>
            <person name="Chapman S.B."/>
            <person name="Chen Z."/>
            <person name="Freedman E."/>
            <person name="Gellesch M."/>
            <person name="Goldberg J."/>
            <person name="Griggs A."/>
            <person name="Gujja S."/>
            <person name="Heilman E."/>
            <person name="Heiman D."/>
            <person name="Howarth C."/>
            <person name="Mehta T."/>
            <person name="Neiman D."/>
            <person name="Pearson M."/>
            <person name="Roberts A."/>
            <person name="Saif S."/>
            <person name="Shea T."/>
            <person name="Shenoy N."/>
            <person name="Sisk P."/>
            <person name="Stolte C."/>
            <person name="Sykes S."/>
            <person name="White J."/>
            <person name="Yandava C."/>
            <person name="Izard J."/>
            <person name="Blanton J.M."/>
            <person name="Baranova O.V."/>
            <person name="Tanner A.C."/>
            <person name="Dewhirst F.E."/>
            <person name="Haas B."/>
            <person name="Nusbaum C."/>
            <person name="Birren B."/>
        </authorList>
    </citation>
    <scope>NUCLEOTIDE SEQUENCE [LARGE SCALE GENOMIC DNA]</scope>
    <source>
        <strain evidence="2">ATCC 35896 / D40 B5</strain>
    </source>
</reference>
<name>D6GQA8_FILAD</name>
<dbReference type="GO" id="GO:0006281">
    <property type="term" value="P:DNA repair"/>
    <property type="evidence" value="ECO:0007669"/>
    <property type="project" value="TreeGrafter"/>
</dbReference>
<accession>D6GQA8</accession>
<dbReference type="InterPro" id="IPR023198">
    <property type="entry name" value="PGP-like_dom2"/>
</dbReference>
<evidence type="ECO:0000313" key="1">
    <source>
        <dbReference type="EMBL" id="EFE28961.1"/>
    </source>
</evidence>
<dbReference type="Gene3D" id="3.40.50.1000">
    <property type="entry name" value="HAD superfamily/HAD-like"/>
    <property type="match status" value="1"/>
</dbReference>
<dbReference type="InterPro" id="IPR036412">
    <property type="entry name" value="HAD-like_sf"/>
</dbReference>
<dbReference type="SUPFAM" id="SSF56784">
    <property type="entry name" value="HAD-like"/>
    <property type="match status" value="1"/>
</dbReference>
<dbReference type="STRING" id="546269.HMPREF0389_00883"/>
<dbReference type="SFLD" id="SFLDG01129">
    <property type="entry name" value="C1.5:_HAD__Beta-PGM__Phosphata"/>
    <property type="match status" value="1"/>
</dbReference>
<dbReference type="SFLD" id="SFLDS00003">
    <property type="entry name" value="Haloacid_Dehalogenase"/>
    <property type="match status" value="1"/>
</dbReference>
<organism evidence="1 2">
    <name type="scientific">Filifactor alocis (strain ATCC 35896 / CCUG 47790 / D40 B5)</name>
    <name type="common">Fusobacterium alocis</name>
    <dbReference type="NCBI Taxonomy" id="546269"/>
    <lineage>
        <taxon>Bacteria</taxon>
        <taxon>Bacillati</taxon>
        <taxon>Bacillota</taxon>
        <taxon>Clostridia</taxon>
        <taxon>Peptostreptococcales</taxon>
        <taxon>Filifactoraceae</taxon>
        <taxon>Filifactor</taxon>
    </lineage>
</organism>
<dbReference type="InterPro" id="IPR023214">
    <property type="entry name" value="HAD_sf"/>
</dbReference>
<dbReference type="EMBL" id="CP002390">
    <property type="protein sequence ID" value="EFE28961.1"/>
    <property type="molecule type" value="Genomic_DNA"/>
</dbReference>
<dbReference type="eggNOG" id="COG0546">
    <property type="taxonomic scope" value="Bacteria"/>
</dbReference>
<dbReference type="OrthoDB" id="9792518at2"/>